<reference evidence="3" key="1">
    <citation type="submission" date="2016-02" db="EMBL/GenBank/DDBJ databases">
        <authorList>
            <person name="Dunlap C."/>
        </authorList>
    </citation>
    <scope>NUCLEOTIDE SEQUENCE [LARGE SCALE GENOMIC DNA]</scope>
    <source>
        <strain evidence="3">NRRL B-41092</strain>
    </source>
</reference>
<protein>
    <submittedName>
        <fullName evidence="2">Phage tail protein</fullName>
    </submittedName>
</protein>
<dbReference type="RefSeq" id="WP_061520819.1">
    <property type="nucleotide sequence ID" value="NZ_JARLZY010000019.1"/>
</dbReference>
<dbReference type="Pfam" id="PF20753">
    <property type="entry name" value="DUF6558_C"/>
    <property type="match status" value="1"/>
</dbReference>
<dbReference type="Gene3D" id="2.40.30.200">
    <property type="match status" value="1"/>
</dbReference>
<dbReference type="OrthoDB" id="2731856at2"/>
<name>A0A150FB51_9BACI</name>
<evidence type="ECO:0000259" key="1">
    <source>
        <dbReference type="Pfam" id="PF20753"/>
    </source>
</evidence>
<keyword evidence="3" id="KW-1185">Reference proteome</keyword>
<dbReference type="Proteomes" id="UP000075430">
    <property type="component" value="Unassembled WGS sequence"/>
</dbReference>
<evidence type="ECO:0000313" key="3">
    <source>
        <dbReference type="Proteomes" id="UP000075430"/>
    </source>
</evidence>
<dbReference type="AlphaFoldDB" id="A0A150FB51"/>
<dbReference type="InterPro" id="IPR048276">
    <property type="entry name" value="Phage_tail-like_C"/>
</dbReference>
<dbReference type="NCBIfam" id="TIGR01633">
    <property type="entry name" value="phi3626_gp14_N"/>
    <property type="match status" value="1"/>
</dbReference>
<dbReference type="STRING" id="1793963.AXI58_09915"/>
<comment type="caution">
    <text evidence="2">The sequence shown here is derived from an EMBL/GenBank/DDBJ whole genome shotgun (WGS) entry which is preliminary data.</text>
</comment>
<dbReference type="InterPro" id="IPR006520">
    <property type="entry name" value="Dit_BPSPP_N"/>
</dbReference>
<proteinExistence type="predicted"/>
<accession>A0A150FB51</accession>
<organism evidence="2 3">
    <name type="scientific">Bacillus nakamurai</name>
    <dbReference type="NCBI Taxonomy" id="1793963"/>
    <lineage>
        <taxon>Bacteria</taxon>
        <taxon>Bacillati</taxon>
        <taxon>Bacillota</taxon>
        <taxon>Bacilli</taxon>
        <taxon>Bacillales</taxon>
        <taxon>Bacillaceae</taxon>
        <taxon>Bacillus</taxon>
    </lineage>
</organism>
<evidence type="ECO:0000313" key="2">
    <source>
        <dbReference type="EMBL" id="KXZ22477.1"/>
    </source>
</evidence>
<gene>
    <name evidence="2" type="ORF">AXI58_09915</name>
</gene>
<sequence>MIRESLYILFNDEKSSDYGVTSVNTDSGLVEEPFLGSRTVNETYVKGRPEPYIEGVKQEPKQFPLNFYLGDHFDEKNVRAIKRWLSVDDYKPLAFSQNLDIVYYAMPVDTADLVHNAARNGYVRLTMKCNSPYAYSRNAVTHAFDISSGSEIVELYNKGDVNIFPTLEILKIGDGDIKIENLSDFSEPFIFSNLKDKELLKINGEKEIIESNLYGNERYDDFNDQYLRLSFGRNRLKVTGNCKLRFSFRYKYL</sequence>
<feature type="domain" description="Phage tail-like C-terminal" evidence="1">
    <location>
        <begin position="133"/>
        <end position="247"/>
    </location>
</feature>
<dbReference type="EMBL" id="LSBA01000005">
    <property type="protein sequence ID" value="KXZ22477.1"/>
    <property type="molecule type" value="Genomic_DNA"/>
</dbReference>